<sequence length="284" mass="31639">MNDLALALTRLCRHNRDGSRATQANRLRGLKALATDLHRLGYKLPRAESLKPKHVTALVADWQSRDLNPATLKNRLGWVRWWAEKVNKASVVPRANAALGIDPRGAAATNRAWQLADDTRLADPHMQTALELMSAFGLRLEEALKIRPHDADHGQVLRLQGSWTKGGRPRDIPIRTAHQRALLAKAQTLVGQNSLIPTDRSYIRHRKAFEYQALKAGLSNVHGLRHAYAQTRYAELTGWACPKQGGPLPKNMTSVERRLDRQARLIVAAELGHGRVSITATYLG</sequence>
<dbReference type="InterPro" id="IPR011010">
    <property type="entry name" value="DNA_brk_join_enz"/>
</dbReference>
<dbReference type="GO" id="GO:0015074">
    <property type="term" value="P:DNA integration"/>
    <property type="evidence" value="ECO:0007669"/>
    <property type="project" value="InterPro"/>
</dbReference>
<evidence type="ECO:0000313" key="5">
    <source>
        <dbReference type="Proteomes" id="UP000249299"/>
    </source>
</evidence>
<dbReference type="AlphaFoldDB" id="A0A327JDE7"/>
<dbReference type="InterPro" id="IPR024457">
    <property type="entry name" value="Putative_integrase_N"/>
</dbReference>
<keyword evidence="1" id="KW-0233">DNA recombination</keyword>
<keyword evidence="5" id="KW-1185">Reference proteome</keyword>
<dbReference type="Proteomes" id="UP000249299">
    <property type="component" value="Unassembled WGS sequence"/>
</dbReference>
<feature type="domain" description="Putative integrase N-terminal" evidence="2">
    <location>
        <begin position="1"/>
        <end position="85"/>
    </location>
</feature>
<feature type="domain" description="Integrase catalytic" evidence="3">
    <location>
        <begin position="109"/>
        <end position="230"/>
    </location>
</feature>
<dbReference type="RefSeq" id="WP_111436794.1">
    <property type="nucleotide sequence ID" value="NZ_JACIGG010000034.1"/>
</dbReference>
<name>A0A327JDE7_9HYPH</name>
<dbReference type="Pfam" id="PF12835">
    <property type="entry name" value="Integrase_1"/>
    <property type="match status" value="1"/>
</dbReference>
<evidence type="ECO:0000259" key="2">
    <source>
        <dbReference type="Pfam" id="PF12834"/>
    </source>
</evidence>
<protein>
    <submittedName>
        <fullName evidence="4">Integrase</fullName>
    </submittedName>
</protein>
<evidence type="ECO:0000259" key="3">
    <source>
        <dbReference type="Pfam" id="PF12835"/>
    </source>
</evidence>
<dbReference type="InterPro" id="IPR024456">
    <property type="entry name" value="Integrase_catalytic_putative"/>
</dbReference>
<dbReference type="Gene3D" id="1.10.443.10">
    <property type="entry name" value="Intergrase catalytic core"/>
    <property type="match status" value="1"/>
</dbReference>
<reference evidence="4 5" key="1">
    <citation type="submission" date="2017-07" db="EMBL/GenBank/DDBJ databases">
        <title>Draft Genome Sequences of Select Purple Nonsulfur Bacteria.</title>
        <authorList>
            <person name="Lasarre B."/>
            <person name="Mckinlay J.B."/>
        </authorList>
    </citation>
    <scope>NUCLEOTIDE SEQUENCE [LARGE SCALE GENOMIC DNA]</scope>
    <source>
        <strain evidence="4 5">DSM 11290</strain>
    </source>
</reference>
<dbReference type="GO" id="GO:0006310">
    <property type="term" value="P:DNA recombination"/>
    <property type="evidence" value="ECO:0007669"/>
    <property type="project" value="UniProtKB-KW"/>
</dbReference>
<accession>A0A327JDE7</accession>
<evidence type="ECO:0000256" key="1">
    <source>
        <dbReference type="ARBA" id="ARBA00023172"/>
    </source>
</evidence>
<comment type="caution">
    <text evidence="4">The sequence shown here is derived from an EMBL/GenBank/DDBJ whole genome shotgun (WGS) entry which is preliminary data.</text>
</comment>
<dbReference type="OrthoDB" id="5394387at2"/>
<dbReference type="InterPro" id="IPR013762">
    <property type="entry name" value="Integrase-like_cat_sf"/>
</dbReference>
<gene>
    <name evidence="4" type="ORF">CH339_23090</name>
</gene>
<dbReference type="GO" id="GO:0003677">
    <property type="term" value="F:DNA binding"/>
    <property type="evidence" value="ECO:0007669"/>
    <property type="project" value="InterPro"/>
</dbReference>
<dbReference type="SUPFAM" id="SSF56349">
    <property type="entry name" value="DNA breaking-rejoining enzymes"/>
    <property type="match status" value="1"/>
</dbReference>
<dbReference type="EMBL" id="NPEV01000094">
    <property type="protein sequence ID" value="RAI23858.1"/>
    <property type="molecule type" value="Genomic_DNA"/>
</dbReference>
<dbReference type="Pfam" id="PF12834">
    <property type="entry name" value="Phage_int_SAM_2"/>
    <property type="match status" value="1"/>
</dbReference>
<organism evidence="4 5">
    <name type="scientific">Rhodobium orientis</name>
    <dbReference type="NCBI Taxonomy" id="34017"/>
    <lineage>
        <taxon>Bacteria</taxon>
        <taxon>Pseudomonadati</taxon>
        <taxon>Pseudomonadota</taxon>
        <taxon>Alphaproteobacteria</taxon>
        <taxon>Hyphomicrobiales</taxon>
        <taxon>Rhodobiaceae</taxon>
        <taxon>Rhodobium</taxon>
    </lineage>
</organism>
<proteinExistence type="predicted"/>
<evidence type="ECO:0000313" key="4">
    <source>
        <dbReference type="EMBL" id="RAI23858.1"/>
    </source>
</evidence>